<dbReference type="EMBL" id="RXIC02000021">
    <property type="protein sequence ID" value="KAB1220063.1"/>
    <property type="molecule type" value="Genomic_DNA"/>
</dbReference>
<evidence type="ECO:0000256" key="1">
    <source>
        <dbReference type="ARBA" id="ARBA00022737"/>
    </source>
</evidence>
<dbReference type="InterPro" id="IPR055414">
    <property type="entry name" value="LRR_R13L4/SHOC2-like"/>
</dbReference>
<proteinExistence type="predicted"/>
<dbReference type="PANTHER" id="PTHR33463:SF203">
    <property type="entry name" value="AAA+ ATPASE DOMAIN-CONTAINING PROTEIN"/>
    <property type="match status" value="1"/>
</dbReference>
<dbReference type="Pfam" id="PF23598">
    <property type="entry name" value="LRR_14"/>
    <property type="match status" value="1"/>
</dbReference>
<dbReference type="Proteomes" id="UP000516437">
    <property type="component" value="Chromosome 3"/>
</dbReference>
<evidence type="ECO:0000256" key="2">
    <source>
        <dbReference type="ARBA" id="ARBA00022821"/>
    </source>
</evidence>
<sequence length="318" mass="36109">MHDVARDVAISIASRDEHGFKVVFDNEIEEWPEEDTYESYAAISLGLRELDKNPEKFLDDLFSGMKELKALSLECISFHSLPPSIRVLENLRMLNLADCSLEDVTTIGSLGTLEILSFRDSSIRELPKDIGNLARLKLLDLLDCDELERIAGSVLSSLTRLEELYVGESFMNRESTEGNGEGRNARLEELIPQSPQMMALDIVVARLRLLPKDLRFNRQKLKFNFTIGSLLEERHKRNRGYLLENRLQLGCCSAVDIRESPMLHLMLEKSTDLVLVEIQNLKNILHELDGEGFPCLKILEVRASDDLEYVIDGTSDQS</sequence>
<feature type="domain" description="Disease resistance R13L4/SHOC-2-like LRR" evidence="3">
    <location>
        <begin position="80"/>
        <end position="168"/>
    </location>
</feature>
<evidence type="ECO:0000259" key="3">
    <source>
        <dbReference type="Pfam" id="PF23598"/>
    </source>
</evidence>
<keyword evidence="1" id="KW-0677">Repeat</keyword>
<dbReference type="Gene3D" id="3.80.10.10">
    <property type="entry name" value="Ribonuclease Inhibitor"/>
    <property type="match status" value="1"/>
</dbReference>
<reference evidence="4 5" key="1">
    <citation type="journal article" date="2019" name="Plant Biotechnol. J.">
        <title>The red bayberry genome and genetic basis of sex determination.</title>
        <authorList>
            <person name="Jia H.M."/>
            <person name="Jia H.J."/>
            <person name="Cai Q.L."/>
            <person name="Wang Y."/>
            <person name="Zhao H.B."/>
            <person name="Yang W.F."/>
            <person name="Wang G.Y."/>
            <person name="Li Y.H."/>
            <person name="Zhan D.L."/>
            <person name="Shen Y.T."/>
            <person name="Niu Q.F."/>
            <person name="Chang L."/>
            <person name="Qiu J."/>
            <person name="Zhao L."/>
            <person name="Xie H.B."/>
            <person name="Fu W.Y."/>
            <person name="Jin J."/>
            <person name="Li X.W."/>
            <person name="Jiao Y."/>
            <person name="Zhou C.C."/>
            <person name="Tu T."/>
            <person name="Chai C.Y."/>
            <person name="Gao J.L."/>
            <person name="Fan L.J."/>
            <person name="van de Weg E."/>
            <person name="Wang J.Y."/>
            <person name="Gao Z.S."/>
        </authorList>
    </citation>
    <scope>NUCLEOTIDE SEQUENCE [LARGE SCALE GENOMIC DNA]</scope>
    <source>
        <tissue evidence="4">Leaves</tissue>
    </source>
</reference>
<protein>
    <recommendedName>
        <fullName evidence="3">Disease resistance R13L4/SHOC-2-like LRR domain-containing protein</fullName>
    </recommendedName>
</protein>
<dbReference type="OrthoDB" id="1751378at2759"/>
<evidence type="ECO:0000313" key="5">
    <source>
        <dbReference type="Proteomes" id="UP000516437"/>
    </source>
</evidence>
<comment type="caution">
    <text evidence="4">The sequence shown here is derived from an EMBL/GenBank/DDBJ whole genome shotgun (WGS) entry which is preliminary data.</text>
</comment>
<dbReference type="PANTHER" id="PTHR33463">
    <property type="entry name" value="NB-ARC DOMAIN-CONTAINING PROTEIN-RELATED"/>
    <property type="match status" value="1"/>
</dbReference>
<dbReference type="AlphaFoldDB" id="A0A6A1W591"/>
<evidence type="ECO:0000313" key="4">
    <source>
        <dbReference type="EMBL" id="KAB1220063.1"/>
    </source>
</evidence>
<keyword evidence="2" id="KW-0611">Plant defense</keyword>
<keyword evidence="5" id="KW-1185">Reference proteome</keyword>
<dbReference type="InterPro" id="IPR032675">
    <property type="entry name" value="LRR_dom_sf"/>
</dbReference>
<accession>A0A6A1W591</accession>
<gene>
    <name evidence="4" type="ORF">CJ030_MR3G007104</name>
</gene>
<dbReference type="SUPFAM" id="SSF52058">
    <property type="entry name" value="L domain-like"/>
    <property type="match status" value="1"/>
</dbReference>
<dbReference type="InterPro" id="IPR050905">
    <property type="entry name" value="Plant_NBS-LRR"/>
</dbReference>
<name>A0A6A1W591_9ROSI</name>
<organism evidence="4 5">
    <name type="scientific">Morella rubra</name>
    <name type="common">Chinese bayberry</name>
    <dbReference type="NCBI Taxonomy" id="262757"/>
    <lineage>
        <taxon>Eukaryota</taxon>
        <taxon>Viridiplantae</taxon>
        <taxon>Streptophyta</taxon>
        <taxon>Embryophyta</taxon>
        <taxon>Tracheophyta</taxon>
        <taxon>Spermatophyta</taxon>
        <taxon>Magnoliopsida</taxon>
        <taxon>eudicotyledons</taxon>
        <taxon>Gunneridae</taxon>
        <taxon>Pentapetalae</taxon>
        <taxon>rosids</taxon>
        <taxon>fabids</taxon>
        <taxon>Fagales</taxon>
        <taxon>Myricaceae</taxon>
        <taxon>Morella</taxon>
    </lineage>
</organism>